<dbReference type="Proteomes" id="UP000019753">
    <property type="component" value="Unassembled WGS sequence"/>
</dbReference>
<keyword evidence="2" id="KW-0472">Membrane</keyword>
<organism evidence="5 6">
    <name type="scientific">Actinotalea ferrariae CF5-4</name>
    <dbReference type="NCBI Taxonomy" id="948458"/>
    <lineage>
        <taxon>Bacteria</taxon>
        <taxon>Bacillati</taxon>
        <taxon>Actinomycetota</taxon>
        <taxon>Actinomycetes</taxon>
        <taxon>Micrococcales</taxon>
        <taxon>Cellulomonadaceae</taxon>
        <taxon>Actinotalea</taxon>
    </lineage>
</organism>
<accession>A0A021VPI6</accession>
<proteinExistence type="predicted"/>
<dbReference type="Gene3D" id="3.10.310.50">
    <property type="match status" value="1"/>
</dbReference>
<comment type="caution">
    <text evidence="5">The sequence shown here is derived from an EMBL/GenBank/DDBJ whole genome shotgun (WGS) entry which is preliminary data.</text>
</comment>
<keyword evidence="2" id="KW-1133">Transmembrane helix</keyword>
<dbReference type="InterPro" id="IPR007621">
    <property type="entry name" value="TPM_dom"/>
</dbReference>
<dbReference type="AlphaFoldDB" id="A0A021VPI6"/>
<protein>
    <submittedName>
        <fullName evidence="5">Fibrillarin</fullName>
    </submittedName>
</protein>
<name>A0A021VPI6_9CELL</name>
<evidence type="ECO:0000313" key="6">
    <source>
        <dbReference type="Proteomes" id="UP000019753"/>
    </source>
</evidence>
<evidence type="ECO:0000256" key="2">
    <source>
        <dbReference type="SAM" id="Phobius"/>
    </source>
</evidence>
<feature type="region of interest" description="Disordered" evidence="1">
    <location>
        <begin position="211"/>
        <end position="234"/>
    </location>
</feature>
<feature type="compositionally biased region" description="Gly residues" evidence="1">
    <location>
        <begin position="213"/>
        <end position="222"/>
    </location>
</feature>
<keyword evidence="6" id="KW-1185">Reference proteome</keyword>
<dbReference type="EMBL" id="AXCW01000127">
    <property type="protein sequence ID" value="EYR63099.1"/>
    <property type="molecule type" value="Genomic_DNA"/>
</dbReference>
<sequence length="696" mass="71417">MTPARTRALTTPARAASVLAGATLLALGPALAASAAEPIDLAEQVVDQAGVLGGQAAEVQEAVDRLATEAGTDLYVVYVDDFGGLTREEWGNETAGLSGLGSADALLAVAVDERSFFFGAQDGTAVQSAVAAANDAVRTRLGQDDWAGAAVTAAEGIRAEQTGTSTGADPGRPGGVPVADDGAGGFMTLLLLGGAVIAGVLLFRSLRRKGTGARSGPGGAPGQGPPPAPAPQGLEALPTEELDRRAASALVRVDDAVRTSEQELGFAQAQFGIEATREFGVVLERAKKQVIEAFHLRQVLDDEIPDDEATVRRVSLQVLALCKEVAESLDAQTDRFDELRDLQQRAPELLDADEARAAEIEARIPTARRTLEQLAATYPREALASVTANPDQAQALVDQVRLTVAQGREVLAAGDRGAAVNLARASENAVGQAVTLLDAVDRAGSDLAAATQRLERAIASIGSDVDDARRLAPRSTEVAPRVDTARAAIEQAHTARTGGDPLAALRTITEAEAELDRALAPHREEADRRRRAEQHLGETLGRVDSLIRATADFITTRRGAVGPDARTRLAEAARLLQLARDQARTDPETALATVQRAERLAQEAQDIAHADIDDYEVRHRPQTQHHGGPNIGGMILGGILIDSILRGGGGGGGGFGGGFGGGGGGFGGGGGGFGGGFGGGGFGGGGGGFGGGGGSF</sequence>
<feature type="transmembrane region" description="Helical" evidence="2">
    <location>
        <begin position="182"/>
        <end position="203"/>
    </location>
</feature>
<gene>
    <name evidence="5" type="ORF">N866_02915</name>
</gene>
<dbReference type="RefSeq" id="WP_052022966.1">
    <property type="nucleotide sequence ID" value="NZ_AXCW01000127.1"/>
</dbReference>
<evidence type="ECO:0000256" key="3">
    <source>
        <dbReference type="SAM" id="SignalP"/>
    </source>
</evidence>
<evidence type="ECO:0000256" key="1">
    <source>
        <dbReference type="SAM" id="MobiDB-lite"/>
    </source>
</evidence>
<feature type="signal peptide" evidence="3">
    <location>
        <begin position="1"/>
        <end position="35"/>
    </location>
</feature>
<keyword evidence="2" id="KW-0812">Transmembrane</keyword>
<evidence type="ECO:0000259" key="4">
    <source>
        <dbReference type="Pfam" id="PF04536"/>
    </source>
</evidence>
<feature type="chain" id="PRO_5001500450" evidence="3">
    <location>
        <begin position="36"/>
        <end position="696"/>
    </location>
</feature>
<keyword evidence="3" id="KW-0732">Signal</keyword>
<evidence type="ECO:0000313" key="5">
    <source>
        <dbReference type="EMBL" id="EYR63099.1"/>
    </source>
</evidence>
<feature type="domain" description="TPM" evidence="4">
    <location>
        <begin position="45"/>
        <end position="159"/>
    </location>
</feature>
<dbReference type="Pfam" id="PF04536">
    <property type="entry name" value="TPM_phosphatase"/>
    <property type="match status" value="1"/>
</dbReference>
<reference evidence="5 6" key="1">
    <citation type="submission" date="2014-01" db="EMBL/GenBank/DDBJ databases">
        <title>Actinotalea ferrariae CF5-4.</title>
        <authorList>
            <person name="Chen F."/>
            <person name="Li Y."/>
            <person name="Wang G."/>
        </authorList>
    </citation>
    <scope>NUCLEOTIDE SEQUENCE [LARGE SCALE GENOMIC DNA]</scope>
    <source>
        <strain evidence="5 6">CF5-4</strain>
    </source>
</reference>
<feature type="region of interest" description="Disordered" evidence="1">
    <location>
        <begin position="154"/>
        <end position="179"/>
    </location>
</feature>